<organism evidence="2 3">
    <name type="scientific">Saccharata proteae CBS 121410</name>
    <dbReference type="NCBI Taxonomy" id="1314787"/>
    <lineage>
        <taxon>Eukaryota</taxon>
        <taxon>Fungi</taxon>
        <taxon>Dikarya</taxon>
        <taxon>Ascomycota</taxon>
        <taxon>Pezizomycotina</taxon>
        <taxon>Dothideomycetes</taxon>
        <taxon>Dothideomycetes incertae sedis</taxon>
        <taxon>Botryosphaeriales</taxon>
        <taxon>Saccharataceae</taxon>
        <taxon>Saccharata</taxon>
    </lineage>
</organism>
<comment type="similarity">
    <text evidence="1">Belongs to the histidine acid phosphatase family.</text>
</comment>
<dbReference type="PANTHER" id="PTHR11567:SF195">
    <property type="entry name" value="ACID PHOSPHATASE, PUTATIVE (AFU_ORTHOLOGUE AFUA_3G14570)-RELATED"/>
    <property type="match status" value="1"/>
</dbReference>
<evidence type="ECO:0000313" key="3">
    <source>
        <dbReference type="Proteomes" id="UP000799776"/>
    </source>
</evidence>
<name>A0A9P4M064_9PEZI</name>
<keyword evidence="3" id="KW-1185">Reference proteome</keyword>
<comment type="caution">
    <text evidence="2">The sequence shown here is derived from an EMBL/GenBank/DDBJ whole genome shotgun (WGS) entry which is preliminary data.</text>
</comment>
<dbReference type="GO" id="GO:0016791">
    <property type="term" value="F:phosphatase activity"/>
    <property type="evidence" value="ECO:0007669"/>
    <property type="project" value="TreeGrafter"/>
</dbReference>
<dbReference type="InterPro" id="IPR050645">
    <property type="entry name" value="Histidine_acid_phosphatase"/>
</dbReference>
<dbReference type="Gene3D" id="3.40.50.1240">
    <property type="entry name" value="Phosphoglycerate mutase-like"/>
    <property type="match status" value="1"/>
</dbReference>
<dbReference type="PANTHER" id="PTHR11567">
    <property type="entry name" value="ACID PHOSPHATASE-RELATED"/>
    <property type="match status" value="1"/>
</dbReference>
<dbReference type="OrthoDB" id="10262962at2759"/>
<dbReference type="EMBL" id="ML978713">
    <property type="protein sequence ID" value="KAF2089877.1"/>
    <property type="molecule type" value="Genomic_DNA"/>
</dbReference>
<protein>
    <submittedName>
        <fullName evidence="2">Histidine acid phosphatase-like protein</fullName>
    </submittedName>
</protein>
<evidence type="ECO:0000313" key="2">
    <source>
        <dbReference type="EMBL" id="KAF2089877.1"/>
    </source>
</evidence>
<dbReference type="InterPro" id="IPR000560">
    <property type="entry name" value="His_Pase_clade-2"/>
</dbReference>
<gene>
    <name evidence="2" type="ORF">K490DRAFT_35036</name>
</gene>
<evidence type="ECO:0000256" key="1">
    <source>
        <dbReference type="ARBA" id="ARBA00005375"/>
    </source>
</evidence>
<reference evidence="2" key="1">
    <citation type="journal article" date="2020" name="Stud. Mycol.">
        <title>101 Dothideomycetes genomes: a test case for predicting lifestyles and emergence of pathogens.</title>
        <authorList>
            <person name="Haridas S."/>
            <person name="Albert R."/>
            <person name="Binder M."/>
            <person name="Bloem J."/>
            <person name="Labutti K."/>
            <person name="Salamov A."/>
            <person name="Andreopoulos B."/>
            <person name="Baker S."/>
            <person name="Barry K."/>
            <person name="Bills G."/>
            <person name="Bluhm B."/>
            <person name="Cannon C."/>
            <person name="Castanera R."/>
            <person name="Culley D."/>
            <person name="Daum C."/>
            <person name="Ezra D."/>
            <person name="Gonzalez J."/>
            <person name="Henrissat B."/>
            <person name="Kuo A."/>
            <person name="Liang C."/>
            <person name="Lipzen A."/>
            <person name="Lutzoni F."/>
            <person name="Magnuson J."/>
            <person name="Mondo S."/>
            <person name="Nolan M."/>
            <person name="Ohm R."/>
            <person name="Pangilinan J."/>
            <person name="Park H.-J."/>
            <person name="Ramirez L."/>
            <person name="Alfaro M."/>
            <person name="Sun H."/>
            <person name="Tritt A."/>
            <person name="Yoshinaga Y."/>
            <person name="Zwiers L.-H."/>
            <person name="Turgeon B."/>
            <person name="Goodwin S."/>
            <person name="Spatafora J."/>
            <person name="Crous P."/>
            <person name="Grigoriev I."/>
        </authorList>
    </citation>
    <scope>NUCLEOTIDE SEQUENCE</scope>
    <source>
        <strain evidence="2">CBS 121410</strain>
    </source>
</reference>
<dbReference type="Proteomes" id="UP000799776">
    <property type="component" value="Unassembled WGS sequence"/>
</dbReference>
<dbReference type="InterPro" id="IPR029033">
    <property type="entry name" value="His_PPase_superfam"/>
</dbReference>
<sequence length="463" mass="51662">MEVLPLNQSALGWYAPASTWINNLAEVVNGTGTHGFIFNNTEPDVYGGYDWCNMPHVRTTEYPTPGDDYLLTYVEVIHRHHKRTPYQANTFPKENYDWYCSDEELFYYADHLGGGGRSSAQTYWQVAWDESYPLAPEGFNGTCQFPQITGGGLDDSAQHGLDLFDVYHDLLKFLPNTMNGSVKYRVTNNVITSQVAGKVVGAMYYPAWPTPLQIQPDSIDSLEPAYSCPASSDLYNAYAVGSTNSSWLAHLDASQPLFNELDAISGVDSDDSGWHQSWDHYFDNLSARQCHDKPLPCNESLPAKNNPGPCVSQEQADTVYRLGQYEYSYQYRDNPQSLPAAVSSFGIWCAELAEHIRDSISGNSNIVYRHNVAHDGSVARLLSILQVNVMVWPGMGSEVVFELYQNRKTQNWHIRVLWGGKVLTSSSPTLGRMDMLDVSVFLAYIDGLVGVKAAKIPELCGLD</sequence>
<dbReference type="Pfam" id="PF00328">
    <property type="entry name" value="His_Phos_2"/>
    <property type="match status" value="1"/>
</dbReference>
<accession>A0A9P4M064</accession>
<proteinExistence type="inferred from homology"/>
<dbReference type="AlphaFoldDB" id="A0A9P4M064"/>
<dbReference type="SUPFAM" id="SSF53254">
    <property type="entry name" value="Phosphoglycerate mutase-like"/>
    <property type="match status" value="1"/>
</dbReference>